<dbReference type="SMART" id="SM00343">
    <property type="entry name" value="ZnF_C2HC"/>
    <property type="match status" value="2"/>
</dbReference>
<name>A0AAN7D530_9FUNG</name>
<dbReference type="AlphaFoldDB" id="A0AAN7D530"/>
<feature type="region of interest" description="Disordered" evidence="1">
    <location>
        <begin position="407"/>
        <end position="448"/>
    </location>
</feature>
<feature type="domain" description="CCHC-type" evidence="2">
    <location>
        <begin position="244"/>
        <end position="260"/>
    </location>
</feature>
<feature type="compositionally biased region" description="Polar residues" evidence="1">
    <location>
        <begin position="411"/>
        <end position="423"/>
    </location>
</feature>
<dbReference type="Gene3D" id="4.10.60.10">
    <property type="entry name" value="Zinc finger, CCHC-type"/>
    <property type="match status" value="1"/>
</dbReference>
<evidence type="ECO:0000313" key="3">
    <source>
        <dbReference type="EMBL" id="KAK4510933.1"/>
    </source>
</evidence>
<feature type="domain" description="CCHC-type" evidence="2">
    <location>
        <begin position="265"/>
        <end position="281"/>
    </location>
</feature>
<gene>
    <name evidence="3" type="ORF">ATC70_000042</name>
</gene>
<evidence type="ECO:0000313" key="4">
    <source>
        <dbReference type="Proteomes" id="UP001304243"/>
    </source>
</evidence>
<sequence length="448" mass="50220">MATTTDLSWVTVLSRGLSKKVINAPQQRAKDDHFKLIPEVMFEHEDLKAEVLTRKATAILQQALTPGSVLFAFPNKLFVHRTTAYRLIQEQIAANVQFRPLSLYHQKSTGDLLVEAKFDSPEDAKRAINNGITHGDVVYKATAVKDNSEGKLTHVQMTIVRMPNMTTFLEDLQRSLKYYGKLYQIKKYTVDGFFEGHVSFLIDTSVKYTDAEGHSYDVQPLSRMLYLSAWDVYVPATYRGAPPVCHFCRQSGHICAACPILAKRKCFKCHKLGHTVKFCREEEKPFDEAIAEYESSQRDHTDSYSVTPIDKVNEKEKGHRASPAINGILAQQLPSQPTTTDKLAGKTTELTSSQISTLFSADDSQTWDQSPDVMEVDPQTLQRSPNGSDASKHAPLASSFHMHLDPKLSADNVSSPNDFQTDVPSLRRHSMSSTSMSQPQVYHVAHRA</sequence>
<protein>
    <recommendedName>
        <fullName evidence="2">CCHC-type domain-containing protein</fullName>
    </recommendedName>
</protein>
<dbReference type="InterPro" id="IPR001878">
    <property type="entry name" value="Znf_CCHC"/>
</dbReference>
<comment type="caution">
    <text evidence="3">The sequence shown here is derived from an EMBL/GenBank/DDBJ whole genome shotgun (WGS) entry which is preliminary data.</text>
</comment>
<feature type="compositionally biased region" description="Polar residues" evidence="1">
    <location>
        <begin position="431"/>
        <end position="440"/>
    </location>
</feature>
<dbReference type="Proteomes" id="UP001304243">
    <property type="component" value="Unassembled WGS sequence"/>
</dbReference>
<dbReference type="GO" id="GO:0008270">
    <property type="term" value="F:zinc ion binding"/>
    <property type="evidence" value="ECO:0007669"/>
    <property type="project" value="InterPro"/>
</dbReference>
<evidence type="ECO:0000256" key="1">
    <source>
        <dbReference type="SAM" id="MobiDB-lite"/>
    </source>
</evidence>
<accession>A0AAN7D530</accession>
<dbReference type="InterPro" id="IPR036875">
    <property type="entry name" value="Znf_CCHC_sf"/>
</dbReference>
<dbReference type="SUPFAM" id="SSF57756">
    <property type="entry name" value="Retrovirus zinc finger-like domains"/>
    <property type="match status" value="1"/>
</dbReference>
<proteinExistence type="predicted"/>
<dbReference type="EMBL" id="JASEJX010000031">
    <property type="protein sequence ID" value="KAK4510933.1"/>
    <property type="molecule type" value="Genomic_DNA"/>
</dbReference>
<organism evidence="3 4">
    <name type="scientific">Mucor velutinosus</name>
    <dbReference type="NCBI Taxonomy" id="708070"/>
    <lineage>
        <taxon>Eukaryota</taxon>
        <taxon>Fungi</taxon>
        <taxon>Fungi incertae sedis</taxon>
        <taxon>Mucoromycota</taxon>
        <taxon>Mucoromycotina</taxon>
        <taxon>Mucoromycetes</taxon>
        <taxon>Mucorales</taxon>
        <taxon>Mucorineae</taxon>
        <taxon>Mucoraceae</taxon>
        <taxon>Mucor</taxon>
    </lineage>
</organism>
<dbReference type="GeneID" id="89943744"/>
<reference evidence="3 4" key="1">
    <citation type="submission" date="2022-11" db="EMBL/GenBank/DDBJ databases">
        <title>Mucor velutinosus strain NIH1002 WGS.</title>
        <authorList>
            <person name="Subramanian P."/>
            <person name="Mullikin J.C."/>
            <person name="Segre J.A."/>
            <person name="Zelazny A.M."/>
        </authorList>
    </citation>
    <scope>NUCLEOTIDE SEQUENCE [LARGE SCALE GENOMIC DNA]</scope>
    <source>
        <strain evidence="3 4">NIH1002</strain>
    </source>
</reference>
<dbReference type="GO" id="GO:0003676">
    <property type="term" value="F:nucleic acid binding"/>
    <property type="evidence" value="ECO:0007669"/>
    <property type="project" value="InterPro"/>
</dbReference>
<evidence type="ECO:0000259" key="2">
    <source>
        <dbReference type="SMART" id="SM00343"/>
    </source>
</evidence>
<keyword evidence="4" id="KW-1185">Reference proteome</keyword>
<dbReference type="RefSeq" id="XP_064677599.1">
    <property type="nucleotide sequence ID" value="XM_064819464.1"/>
</dbReference>